<proteinExistence type="predicted"/>
<dbReference type="Gene3D" id="1.10.10.2910">
    <property type="match status" value="1"/>
</dbReference>
<dbReference type="Pfam" id="PF12960">
    <property type="entry name" value="DUF3849"/>
    <property type="match status" value="1"/>
</dbReference>
<evidence type="ECO:0000256" key="1">
    <source>
        <dbReference type="SAM" id="MobiDB-lite"/>
    </source>
</evidence>
<evidence type="ECO:0000259" key="3">
    <source>
        <dbReference type="Pfam" id="PF12960"/>
    </source>
</evidence>
<dbReference type="InterPro" id="IPR041258">
    <property type="entry name" value="LPD18"/>
</dbReference>
<evidence type="ECO:0000259" key="4">
    <source>
        <dbReference type="Pfam" id="PF14191"/>
    </source>
</evidence>
<evidence type="ECO:0000259" key="5">
    <source>
        <dbReference type="Pfam" id="PF18830"/>
    </source>
</evidence>
<evidence type="ECO:0000259" key="6">
    <source>
        <dbReference type="Pfam" id="PF18832"/>
    </source>
</evidence>
<gene>
    <name evidence="8" type="ORF">CGS46_09215</name>
</gene>
<dbReference type="Proteomes" id="UP000220752">
    <property type="component" value="Unassembled WGS sequence"/>
</dbReference>
<dbReference type="Pfam" id="PF18832">
    <property type="entry name" value="LPD18"/>
    <property type="match status" value="1"/>
</dbReference>
<feature type="domain" description="Large polyvalent protein associated" evidence="7">
    <location>
        <begin position="736"/>
        <end position="830"/>
    </location>
</feature>
<accession>A0A2A6Z9U1</accession>
<feature type="region of interest" description="Disordered" evidence="1">
    <location>
        <begin position="1372"/>
        <end position="1420"/>
    </location>
</feature>
<reference evidence="8 9" key="1">
    <citation type="journal article" date="2017" name="Front. Microbiol.">
        <title>New Insights into the Diversity of the Genus Faecalibacterium.</title>
        <authorList>
            <person name="Benevides L."/>
            <person name="Burman S."/>
            <person name="Martin R."/>
            <person name="Robert V."/>
            <person name="Thomas M."/>
            <person name="Miquel S."/>
            <person name="Chain F."/>
            <person name="Sokol H."/>
            <person name="Bermudez-Humaran L.G."/>
            <person name="Morrison M."/>
            <person name="Langella P."/>
            <person name="Azevedo V.A."/>
            <person name="Chatel J.M."/>
            <person name="Soares S."/>
        </authorList>
    </citation>
    <scope>NUCLEOTIDE SEQUENCE [LARGE SCALE GENOMIC DNA]</scope>
    <source>
        <strain evidence="9">CNCM I-4540</strain>
    </source>
</reference>
<evidence type="ECO:0008006" key="10">
    <source>
        <dbReference type="Google" id="ProtNLM"/>
    </source>
</evidence>
<name>A0A2A6Z9U1_9FIRM</name>
<evidence type="ECO:0000259" key="2">
    <source>
        <dbReference type="Pfam" id="PF08401"/>
    </source>
</evidence>
<sequence>MADKRADQLKEITERLEQGVKDIFTSEMYTKYLLTMSKFHNYSFNNTLLIAMQRPDATLVAGYNAWKNKFNRYVKKGEKGIQIIAPAPVKEREEREKIDKDTGLTVLNESGEPEIEVVERVIPRFRVTTVFDYAQTDGEPLPTLEVNELTARVKDYTLLKEAIEQVSPVPIRFGEIEGNAKGYYSHMDKEICVRADMGESQTIKTMIHEVAHAMLHDSDQMKQRGEEKDQLTKETEAESIAFTVCSELGIDTSNYSFPYVASWASGKELKELKDSMDTIRLTAADFLEKLETAVAERSVERMTAMEYAEKLIADKERDKTVFDNSQRNLIVNFAYKLDDRAATEELANNLAAAVAAENTEEINRLMWEAEEKIENLPDGMIGLSEMHEYGYLKDDVLPLTKEGAREWHRLGERIYPLFQDGTAGDFASQEEIEQHDGIFGIKADAWSAILLEKNEEYLEDEYARPDAALTVISREQALRLFDEGKQIYLIRVSPWPVLVTGREEIERGSDYFQIAQEDLEKDKQKAMENSEKTPVEKLAADLDNFAFDFDFYHYKDSVEDWEQAVEALKEQIQAGDIQPIREWLQVAVEEAEGESAEKAAELITRLDALVKEQKLLSGSEKQFGIYQITARDPEHDYRFMNLDFVKRHGMEVNRADYELVYTEPLTEKDTLEAIYERFNIQRPTDFTGHSLSVSDVVVLNDGKSIKACYVDSIGFAELPDFFKERKMDLKKETILDEQLQEIEIFDKPGLFSNSRLRDEDVPDGLYRYDLRGSDYDPGQPILVEKTVIVNHAASVLMAEELDLGAGGRLELGEEGLNFTGGLLTVREFMEEQEHKKDGLIHGDSDQIAVEGHVGTWYAIDETEVGGEKFFLLEHEEYGDEAACVAVNEQGKLVAEDLWNGFDEDFQDAVKEYFAEKNPTSQKEEQAVPVAEESRTDNSDVPVYYESFAYAAENGEVDLYRISRQLNEDCRNAIEEAIADNFDGMHLADDATKSVVEQFGMERMGYILAYTLNYNNHDGRYSHSNKEWAETTCKGERGNNIRPDWIVRSHPAVLNGFVDMYRKELEAEQQREPEKPFVQQFYVVTDLQTNPMQIEKFGDLDDAMSCYQQVPNFHLKALGVEKTPEPLPGSLDIVQCKNGIDTIVEDYKKVPGWDNPYIQNHVVALVAEALKVQDVAVAYEINDGYFHIQTSEDGYDYTLYSKDFTVMDGGIVETDEYRPVQEVMEEVLAEHGHSVSECGVISAEYLQEQSYRAETQRAEAMKEKLAAEKPAPEANISFYVAECAEFPVMGEFHDNLTLEQALEVYDKIPAERMKGIKSIGFSLEDGSIYSGMSDLMVGGEVQAEIVNHIQHYRESPLVQKAISDMKTLLEKRQASKELEERPSTRQSVREALKNRKKAQEQQSNQEQEKPKKAKKKGEIEL</sequence>
<dbReference type="GO" id="GO:0003697">
    <property type="term" value="F:single-stranded DNA binding"/>
    <property type="evidence" value="ECO:0007669"/>
    <property type="project" value="InterPro"/>
</dbReference>
<dbReference type="Pfam" id="PF14191">
    <property type="entry name" value="YodL"/>
    <property type="match status" value="1"/>
</dbReference>
<dbReference type="Pfam" id="PF18843">
    <property type="entry name" value="LPD28"/>
    <property type="match status" value="1"/>
</dbReference>
<protein>
    <recommendedName>
        <fullName evidence="10">DUF3849 domain-containing protein</fullName>
    </recommendedName>
</protein>
<feature type="domain" description="Large polyvalent protein-associated" evidence="6">
    <location>
        <begin position="838"/>
        <end position="919"/>
    </location>
</feature>
<dbReference type="InterPro" id="IPR040568">
    <property type="entry name" value="LPD16"/>
</dbReference>
<dbReference type="InterPro" id="IPR040809">
    <property type="entry name" value="LPD28"/>
</dbReference>
<feature type="compositionally biased region" description="Basic and acidic residues" evidence="1">
    <location>
        <begin position="1372"/>
        <end position="1398"/>
    </location>
</feature>
<dbReference type="Pfam" id="PF18830">
    <property type="entry name" value="LPD16"/>
    <property type="match status" value="1"/>
</dbReference>
<organism evidence="8 9">
    <name type="scientific">Faecalibacterium langellae</name>
    <dbReference type="NCBI Taxonomy" id="3435293"/>
    <lineage>
        <taxon>Bacteria</taxon>
        <taxon>Bacillati</taxon>
        <taxon>Bacillota</taxon>
        <taxon>Clostridia</taxon>
        <taxon>Eubacteriales</taxon>
        <taxon>Oscillospiraceae</taxon>
        <taxon>Faecalibacterium</taxon>
    </lineage>
</organism>
<dbReference type="InterPro" id="IPR024383">
    <property type="entry name" value="DUF3849"/>
</dbReference>
<evidence type="ECO:0000259" key="7">
    <source>
        <dbReference type="Pfam" id="PF18843"/>
    </source>
</evidence>
<dbReference type="InterPro" id="IPR025923">
    <property type="entry name" value="YodL-like_dom"/>
</dbReference>
<feature type="domain" description="N-terminal" evidence="2">
    <location>
        <begin position="10"/>
        <end position="131"/>
    </location>
</feature>
<dbReference type="Pfam" id="PF08401">
    <property type="entry name" value="ArdcN"/>
    <property type="match status" value="1"/>
</dbReference>
<evidence type="ECO:0000313" key="8">
    <source>
        <dbReference type="EMBL" id="PDX58107.1"/>
    </source>
</evidence>
<comment type="caution">
    <text evidence="8">The sequence shown here is derived from an EMBL/GenBank/DDBJ whole genome shotgun (WGS) entry which is preliminary data.</text>
</comment>
<dbReference type="EMBL" id="NMTQ01000034">
    <property type="protein sequence ID" value="PDX58107.1"/>
    <property type="molecule type" value="Genomic_DNA"/>
</dbReference>
<feature type="compositionally biased region" description="Basic and acidic residues" evidence="1">
    <location>
        <begin position="1405"/>
        <end position="1420"/>
    </location>
</feature>
<keyword evidence="9" id="KW-1185">Reference proteome</keyword>
<feature type="domain" description="Large polyvalent protein-associated" evidence="5">
    <location>
        <begin position="1173"/>
        <end position="1249"/>
    </location>
</feature>
<feature type="domain" description="DUF3849" evidence="3">
    <location>
        <begin position="942"/>
        <end position="1063"/>
    </location>
</feature>
<dbReference type="InterPro" id="IPR013610">
    <property type="entry name" value="ArdC_N"/>
</dbReference>
<evidence type="ECO:0000313" key="9">
    <source>
        <dbReference type="Proteomes" id="UP000220752"/>
    </source>
</evidence>
<feature type="domain" description="YodL-like" evidence="4">
    <location>
        <begin position="623"/>
        <end position="721"/>
    </location>
</feature>